<keyword evidence="1" id="KW-1133">Transmembrane helix</keyword>
<dbReference type="InterPro" id="IPR009003">
    <property type="entry name" value="Peptidase_S1_PA"/>
</dbReference>
<dbReference type="RefSeq" id="WP_146535721.1">
    <property type="nucleotide sequence ID" value="NZ_SJPX01000004.1"/>
</dbReference>
<name>A0A5C6EKW5_9BACT</name>
<accession>A0A5C6EKW5</accession>
<proteinExistence type="predicted"/>
<protein>
    <submittedName>
        <fullName evidence="2">Uncharacterized protein</fullName>
    </submittedName>
</protein>
<keyword evidence="3" id="KW-1185">Reference proteome</keyword>
<dbReference type="Pfam" id="PF13365">
    <property type="entry name" value="Trypsin_2"/>
    <property type="match status" value="1"/>
</dbReference>
<sequence length="457" mass="50030">MSSVPYPKSCVWYVEARSGKDSDAVRSVGSAVCVRLKRASDEQPRKYLLTCSHVVRAKSADGRPAAGALLPFILCWAPGRGFVPIKDSSDWPSEADCGVWTAKVVDVFNRATDGVAADDLEESRDWVLLDVEQADFQDYPSVMSWAEPDDAGISIVGFPAGAALWKPSMIVESLSADSFRREVSASSPALTLLTSPEETAPGMSGGGLFNQDGGFSGLHRAQSVAARQTSGIRAKHIEQELGGRGYTAISAQPSAVQRDEDPVVEARPTAEFFQFVQDAGSMYAKVAYGVVLLPIVAYFAGVASPFPNETFMGIAASIAAFFSLMFAFQLWLHGETTKKRRDKLLVRNGVAALICVVLYTGLFSMFVVIDDRQGSKEVVGFRYQPDIEIVRGSQSPPLTDRQLLENFEGEPERIWTKFSLAITRMGMLAGWMLMWFLLTITIGVFLCDSWLRQRKTN</sequence>
<gene>
    <name evidence="2" type="ORF">Poly59_40830</name>
</gene>
<dbReference type="OrthoDB" id="447561at2"/>
<feature type="transmembrane region" description="Helical" evidence="1">
    <location>
        <begin position="312"/>
        <end position="332"/>
    </location>
</feature>
<evidence type="ECO:0000313" key="3">
    <source>
        <dbReference type="Proteomes" id="UP000317977"/>
    </source>
</evidence>
<dbReference type="SUPFAM" id="SSF50494">
    <property type="entry name" value="Trypsin-like serine proteases"/>
    <property type="match status" value="1"/>
</dbReference>
<evidence type="ECO:0000256" key="1">
    <source>
        <dbReference type="SAM" id="Phobius"/>
    </source>
</evidence>
<dbReference type="Proteomes" id="UP000317977">
    <property type="component" value="Unassembled WGS sequence"/>
</dbReference>
<reference evidence="2 3" key="1">
    <citation type="submission" date="2019-02" db="EMBL/GenBank/DDBJ databases">
        <title>Deep-cultivation of Planctomycetes and their phenomic and genomic characterization uncovers novel biology.</title>
        <authorList>
            <person name="Wiegand S."/>
            <person name="Jogler M."/>
            <person name="Boedeker C."/>
            <person name="Pinto D."/>
            <person name="Vollmers J."/>
            <person name="Rivas-Marin E."/>
            <person name="Kohn T."/>
            <person name="Peeters S.H."/>
            <person name="Heuer A."/>
            <person name="Rast P."/>
            <person name="Oberbeckmann S."/>
            <person name="Bunk B."/>
            <person name="Jeske O."/>
            <person name="Meyerdierks A."/>
            <person name="Storesund J.E."/>
            <person name="Kallscheuer N."/>
            <person name="Luecker S."/>
            <person name="Lage O.M."/>
            <person name="Pohl T."/>
            <person name="Merkel B.J."/>
            <person name="Hornburger P."/>
            <person name="Mueller R.-W."/>
            <person name="Bruemmer F."/>
            <person name="Labrenz M."/>
            <person name="Spormann A.M."/>
            <person name="Op Den Camp H."/>
            <person name="Overmann J."/>
            <person name="Amann R."/>
            <person name="Jetten M.S.M."/>
            <person name="Mascher T."/>
            <person name="Medema M.H."/>
            <person name="Devos D.P."/>
            <person name="Kaster A.-K."/>
            <person name="Ovreas L."/>
            <person name="Rohde M."/>
            <person name="Galperin M.Y."/>
            <person name="Jogler C."/>
        </authorList>
    </citation>
    <scope>NUCLEOTIDE SEQUENCE [LARGE SCALE GENOMIC DNA]</scope>
    <source>
        <strain evidence="2 3">Poly59</strain>
    </source>
</reference>
<keyword evidence="1" id="KW-0812">Transmembrane</keyword>
<keyword evidence="1" id="KW-0472">Membrane</keyword>
<feature type="transmembrane region" description="Helical" evidence="1">
    <location>
        <begin position="286"/>
        <end position="306"/>
    </location>
</feature>
<organism evidence="2 3">
    <name type="scientific">Rubripirellula reticaptiva</name>
    <dbReference type="NCBI Taxonomy" id="2528013"/>
    <lineage>
        <taxon>Bacteria</taxon>
        <taxon>Pseudomonadati</taxon>
        <taxon>Planctomycetota</taxon>
        <taxon>Planctomycetia</taxon>
        <taxon>Pirellulales</taxon>
        <taxon>Pirellulaceae</taxon>
        <taxon>Rubripirellula</taxon>
    </lineage>
</organism>
<evidence type="ECO:0000313" key="2">
    <source>
        <dbReference type="EMBL" id="TWU49468.1"/>
    </source>
</evidence>
<comment type="caution">
    <text evidence="2">The sequence shown here is derived from an EMBL/GenBank/DDBJ whole genome shotgun (WGS) entry which is preliminary data.</text>
</comment>
<dbReference type="AlphaFoldDB" id="A0A5C6EKW5"/>
<feature type="transmembrane region" description="Helical" evidence="1">
    <location>
        <begin position="344"/>
        <end position="369"/>
    </location>
</feature>
<dbReference type="EMBL" id="SJPX01000004">
    <property type="protein sequence ID" value="TWU49468.1"/>
    <property type="molecule type" value="Genomic_DNA"/>
</dbReference>
<feature type="transmembrane region" description="Helical" evidence="1">
    <location>
        <begin position="428"/>
        <end position="451"/>
    </location>
</feature>